<dbReference type="Proteomes" id="UP000077315">
    <property type="component" value="Unassembled WGS sequence"/>
</dbReference>
<keyword evidence="2" id="KW-1185">Reference proteome</keyword>
<reference evidence="2" key="1">
    <citation type="submission" date="2015-06" db="EMBL/GenBank/DDBJ databases">
        <title>Expansion of signal transduction pathways in fungi by whole-genome duplication.</title>
        <authorList>
            <consortium name="DOE Joint Genome Institute"/>
            <person name="Corrochano L.M."/>
            <person name="Kuo A."/>
            <person name="Marcet-Houben M."/>
            <person name="Polaino S."/>
            <person name="Salamov A."/>
            <person name="Villalobos J.M."/>
            <person name="Alvarez M.I."/>
            <person name="Avalos J."/>
            <person name="Benito E.P."/>
            <person name="Benoit I."/>
            <person name="Burger G."/>
            <person name="Camino L.P."/>
            <person name="Canovas D."/>
            <person name="Cerda-Olmedo E."/>
            <person name="Cheng J.-F."/>
            <person name="Dominguez A."/>
            <person name="Elias M."/>
            <person name="Eslava A.P."/>
            <person name="Glaser F."/>
            <person name="Grimwood J."/>
            <person name="Gutierrez G."/>
            <person name="Heitman J."/>
            <person name="Henrissat B."/>
            <person name="Iturriaga E.A."/>
            <person name="Lang B.F."/>
            <person name="Lavin J.L."/>
            <person name="Lee S."/>
            <person name="Li W."/>
            <person name="Lindquist E."/>
            <person name="Lopez-Garcia S."/>
            <person name="Luque E.M."/>
            <person name="Marcos A.T."/>
            <person name="Martin J."/>
            <person name="McCluskey K."/>
            <person name="Medina H.R."/>
            <person name="Miralles-Duran A."/>
            <person name="Miyazaki A."/>
            <person name="Munoz-Torres E."/>
            <person name="Oguiza J.A."/>
            <person name="Ohm R."/>
            <person name="Olmedo M."/>
            <person name="Orejas M."/>
            <person name="Ortiz-Castellanos L."/>
            <person name="Pisabarro A.G."/>
            <person name="Rodriguez-Romero J."/>
            <person name="Ruiz-Herrera J."/>
            <person name="Ruiz-Vazquez R."/>
            <person name="Sanz C."/>
            <person name="Schackwitz W."/>
            <person name="Schmutz J."/>
            <person name="Shahriari M."/>
            <person name="Shelest E."/>
            <person name="Silva-Franco F."/>
            <person name="Soanes D."/>
            <person name="Syed K."/>
            <person name="Tagua V.G."/>
            <person name="Talbot N.J."/>
            <person name="Thon M."/>
            <person name="De vries R.P."/>
            <person name="Wiebenga A."/>
            <person name="Yadav J.S."/>
            <person name="Braun E.L."/>
            <person name="Baker S."/>
            <person name="Garre V."/>
            <person name="Horwitz B."/>
            <person name="Torres-Martinez S."/>
            <person name="Idnurm A."/>
            <person name="Herrera-Estrella A."/>
            <person name="Gabaldon T."/>
            <person name="Grigoriev I.V."/>
        </authorList>
    </citation>
    <scope>NUCLEOTIDE SEQUENCE [LARGE SCALE GENOMIC DNA]</scope>
    <source>
        <strain evidence="2">NRRL 1555(-)</strain>
    </source>
</reference>
<dbReference type="GeneID" id="28997173"/>
<proteinExistence type="predicted"/>
<name>A0A167M0Y3_PHYB8</name>
<organism evidence="1 2">
    <name type="scientific">Phycomyces blakesleeanus (strain ATCC 8743b / DSM 1359 / FGSC 10004 / NBRC 33097 / NRRL 1555)</name>
    <dbReference type="NCBI Taxonomy" id="763407"/>
    <lineage>
        <taxon>Eukaryota</taxon>
        <taxon>Fungi</taxon>
        <taxon>Fungi incertae sedis</taxon>
        <taxon>Mucoromycota</taxon>
        <taxon>Mucoromycotina</taxon>
        <taxon>Mucoromycetes</taxon>
        <taxon>Mucorales</taxon>
        <taxon>Phycomycetaceae</taxon>
        <taxon>Phycomyces</taxon>
    </lineage>
</organism>
<protein>
    <submittedName>
        <fullName evidence="1">Uncharacterized protein</fullName>
    </submittedName>
</protein>
<dbReference type="RefSeq" id="XP_018289528.1">
    <property type="nucleotide sequence ID" value="XM_018436267.1"/>
</dbReference>
<sequence length="161" mass="18865">MKYGLALWRILSILFEKGLTQYFEGPVYESNNSIPMKKRTRLRLFILTFIEILEYMSDYNAVILLQTWQTTNTLYNMFMWVRNLTALRICYLDCIKPICFLIVISADSPIYGLIHVSAFIHHTSTCEECDELPMPQSCRRQLALIYLPEKLCSLNGSEVQY</sequence>
<gene>
    <name evidence="1" type="ORF">PHYBLDRAFT_170159</name>
</gene>
<dbReference type="EMBL" id="KV440985">
    <property type="protein sequence ID" value="OAD71488.1"/>
    <property type="molecule type" value="Genomic_DNA"/>
</dbReference>
<evidence type="ECO:0000313" key="2">
    <source>
        <dbReference type="Proteomes" id="UP000077315"/>
    </source>
</evidence>
<evidence type="ECO:0000313" key="1">
    <source>
        <dbReference type="EMBL" id="OAD71488.1"/>
    </source>
</evidence>
<dbReference type="AlphaFoldDB" id="A0A167M0Y3"/>
<dbReference type="InParanoid" id="A0A167M0Y3"/>
<accession>A0A167M0Y3</accession>
<dbReference type="VEuPathDB" id="FungiDB:PHYBLDRAFT_170159"/>